<keyword evidence="1" id="KW-1133">Transmembrane helix</keyword>
<feature type="domain" description="Putative Flp pilus-assembly TadG-like N-terminal" evidence="2">
    <location>
        <begin position="23"/>
        <end position="70"/>
    </location>
</feature>
<comment type="caution">
    <text evidence="3">The sequence shown here is derived from an EMBL/GenBank/DDBJ whole genome shotgun (WGS) entry which is preliminary data.</text>
</comment>
<keyword evidence="4" id="KW-1185">Reference proteome</keyword>
<protein>
    <submittedName>
        <fullName evidence="3">Histidine kinase</fullName>
    </submittedName>
</protein>
<gene>
    <name evidence="3" type="ORF">FJ693_18705</name>
</gene>
<feature type="transmembrane region" description="Helical" evidence="1">
    <location>
        <begin position="27"/>
        <end position="47"/>
    </location>
</feature>
<dbReference type="Proteomes" id="UP000318693">
    <property type="component" value="Unassembled WGS sequence"/>
</dbReference>
<keyword evidence="3" id="KW-0418">Kinase</keyword>
<name>A0A552WK96_9MICO</name>
<proteinExistence type="predicted"/>
<keyword evidence="1" id="KW-0472">Membrane</keyword>
<evidence type="ECO:0000256" key="1">
    <source>
        <dbReference type="SAM" id="Phobius"/>
    </source>
</evidence>
<dbReference type="GO" id="GO:0016301">
    <property type="term" value="F:kinase activity"/>
    <property type="evidence" value="ECO:0007669"/>
    <property type="project" value="UniProtKB-KW"/>
</dbReference>
<dbReference type="EMBL" id="VJXR01000098">
    <property type="protein sequence ID" value="TRW43180.1"/>
    <property type="molecule type" value="Genomic_DNA"/>
</dbReference>
<accession>A0A552WK96</accession>
<reference evidence="3 4" key="1">
    <citation type="submission" date="2019-07" db="EMBL/GenBank/DDBJ databases">
        <title>Georgenia wutianyii sp. nov. and Georgenia *** sp. nov. isolated from plateau pika (Ochotona curzoniae) in the Qinghai-Tibet plateau of China.</title>
        <authorList>
            <person name="Tian Z."/>
        </authorList>
    </citation>
    <scope>NUCLEOTIDE SEQUENCE [LARGE SCALE GENOMIC DNA]</scope>
    <source>
        <strain evidence="3 4">Z446</strain>
    </source>
</reference>
<dbReference type="InterPro" id="IPR028087">
    <property type="entry name" value="Tad_N"/>
</dbReference>
<dbReference type="AlphaFoldDB" id="A0A552WK96"/>
<sequence length="134" mass="13333">MGTERDGRTVEPVWRHGDGRERGSGTVLGLALVVVLVILAVAVVGLARAVHARGTAQSAADLAALAAASALHRAGGSIDDPCTVAARVVEANDAEPAGCAVSGAVVEVRARVVVLGQSDGVLVARATARAGPAR</sequence>
<evidence type="ECO:0000313" key="4">
    <source>
        <dbReference type="Proteomes" id="UP000318693"/>
    </source>
</evidence>
<dbReference type="Pfam" id="PF13400">
    <property type="entry name" value="Tad"/>
    <property type="match status" value="1"/>
</dbReference>
<keyword evidence="1" id="KW-0812">Transmembrane</keyword>
<dbReference type="NCBIfam" id="TIGR03816">
    <property type="entry name" value="tadE_like_DECH"/>
    <property type="match status" value="1"/>
</dbReference>
<keyword evidence="3" id="KW-0808">Transferase</keyword>
<evidence type="ECO:0000313" key="3">
    <source>
        <dbReference type="EMBL" id="TRW43180.1"/>
    </source>
</evidence>
<evidence type="ECO:0000259" key="2">
    <source>
        <dbReference type="Pfam" id="PF13400"/>
    </source>
</evidence>
<organism evidence="3 4">
    <name type="scientific">Georgenia yuyongxinii</name>
    <dbReference type="NCBI Taxonomy" id="2589797"/>
    <lineage>
        <taxon>Bacteria</taxon>
        <taxon>Bacillati</taxon>
        <taxon>Actinomycetota</taxon>
        <taxon>Actinomycetes</taxon>
        <taxon>Micrococcales</taxon>
        <taxon>Bogoriellaceae</taxon>
        <taxon>Georgenia</taxon>
    </lineage>
</organism>
<dbReference type="InterPro" id="IPR021202">
    <property type="entry name" value="Rv3654c-like"/>
</dbReference>